<reference evidence="1 2" key="1">
    <citation type="journal article" date="2018" name="Arch. Microbiol.">
        <title>New insights into the metabolic potential of the phototrophic purple bacterium Rhodopila globiformis DSM 161(T) from its draft genome sequence and evidence for a vanadium-dependent nitrogenase.</title>
        <authorList>
            <person name="Imhoff J.F."/>
            <person name="Rahn T."/>
            <person name="Kunzel S."/>
            <person name="Neulinger S.C."/>
        </authorList>
    </citation>
    <scope>NUCLEOTIDE SEQUENCE [LARGE SCALE GENOMIC DNA]</scope>
    <source>
        <strain evidence="1 2">DSM 16996</strain>
    </source>
</reference>
<organism evidence="1 2">
    <name type="scientific">Rhodoblastus sphagnicola</name>
    <dbReference type="NCBI Taxonomy" id="333368"/>
    <lineage>
        <taxon>Bacteria</taxon>
        <taxon>Pseudomonadati</taxon>
        <taxon>Pseudomonadota</taxon>
        <taxon>Alphaproteobacteria</taxon>
        <taxon>Hyphomicrobiales</taxon>
        <taxon>Rhodoblastaceae</taxon>
        <taxon>Rhodoblastus</taxon>
    </lineage>
</organism>
<evidence type="ECO:0000313" key="1">
    <source>
        <dbReference type="EMBL" id="PPQ29790.1"/>
    </source>
</evidence>
<protein>
    <submittedName>
        <fullName evidence="1">Uncharacterized protein</fullName>
    </submittedName>
</protein>
<dbReference type="Proteomes" id="UP000239089">
    <property type="component" value="Unassembled WGS sequence"/>
</dbReference>
<evidence type="ECO:0000313" key="2">
    <source>
        <dbReference type="Proteomes" id="UP000239089"/>
    </source>
</evidence>
<name>A0A2S6N592_9HYPH</name>
<sequence>MTQKIDALAPLFHGLPNMRKIVPFVFALAAFGLAPASHAGGYYVQDEAVGSVCGVSCLAGQSESALRLELYYTQVYAHDPDRPPLVIVNRPPAYDPPVSARY</sequence>
<accession>A0A2S6N592</accession>
<dbReference type="AlphaFoldDB" id="A0A2S6N592"/>
<dbReference type="EMBL" id="NHSJ01000087">
    <property type="protein sequence ID" value="PPQ29790.1"/>
    <property type="molecule type" value="Genomic_DNA"/>
</dbReference>
<proteinExistence type="predicted"/>
<keyword evidence="2" id="KW-1185">Reference proteome</keyword>
<dbReference type="RefSeq" id="WP_104508500.1">
    <property type="nucleotide sequence ID" value="NZ_JACIGC010000003.1"/>
</dbReference>
<comment type="caution">
    <text evidence="1">The sequence shown here is derived from an EMBL/GenBank/DDBJ whole genome shotgun (WGS) entry which is preliminary data.</text>
</comment>
<gene>
    <name evidence="1" type="ORF">CCR94_14155</name>
</gene>